<protein>
    <submittedName>
        <fullName evidence="2">Uncharacterized protein</fullName>
    </submittedName>
</protein>
<feature type="region of interest" description="Disordered" evidence="1">
    <location>
        <begin position="40"/>
        <end position="65"/>
    </location>
</feature>
<sequence length="298" mass="32002">MAPLLTAYDPVCPGRAGPQRAARCLGPPQRLVLFRTTASALPSRGQPSPPQQTNDPAAASSRPRKPYTWTVGVDFGTHASGFGFSRFSTNPENNTGNSNNSSSGTAGVVQDVLWAIKRADAATPAPVKLHHNWPDQPLQDYKTRTVCLYRGSKLEAWGWTAWKRWSQMSDEERRDGNYFYVEEFKLLLLQTQDAQQDRCGAAAMGSGAAGTTGAGAGAGAARGQQLPPGVTAVQVVADFLSELRGYIYKHLAKMEAGAPLDPAAISWCLTVPALWDEATKAKMRQAANRAGMARATDP</sequence>
<dbReference type="EMBL" id="BNCO01000008">
    <property type="protein sequence ID" value="GIL49985.1"/>
    <property type="molecule type" value="Genomic_DNA"/>
</dbReference>
<dbReference type="Gene3D" id="3.30.420.40">
    <property type="match status" value="1"/>
</dbReference>
<evidence type="ECO:0000256" key="1">
    <source>
        <dbReference type="SAM" id="MobiDB-lite"/>
    </source>
</evidence>
<dbReference type="PANTHER" id="PTHR14187">
    <property type="entry name" value="ALPHA KINASE/ELONGATION FACTOR 2 KINASE"/>
    <property type="match status" value="1"/>
</dbReference>
<proteinExistence type="predicted"/>
<feature type="non-terminal residue" evidence="2">
    <location>
        <position position="1"/>
    </location>
</feature>
<evidence type="ECO:0000313" key="3">
    <source>
        <dbReference type="Proteomes" id="UP000747399"/>
    </source>
</evidence>
<accession>A0A8J4AXX8</accession>
<name>A0A8J4AXX8_9CHLO</name>
<keyword evidence="3" id="KW-1185">Reference proteome</keyword>
<dbReference type="AlphaFoldDB" id="A0A8J4AXX8"/>
<gene>
    <name evidence="2" type="ORF">Vafri_6110</name>
</gene>
<dbReference type="Proteomes" id="UP000747399">
    <property type="component" value="Unassembled WGS sequence"/>
</dbReference>
<comment type="caution">
    <text evidence="2">The sequence shown here is derived from an EMBL/GenBank/DDBJ whole genome shotgun (WGS) entry which is preliminary data.</text>
</comment>
<dbReference type="PANTHER" id="PTHR14187:SF5">
    <property type="entry name" value="HEAT SHOCK 70 KDA PROTEIN 12A"/>
    <property type="match status" value="1"/>
</dbReference>
<evidence type="ECO:0000313" key="2">
    <source>
        <dbReference type="EMBL" id="GIL49985.1"/>
    </source>
</evidence>
<reference evidence="2" key="1">
    <citation type="journal article" date="2021" name="Proc. Natl. Acad. Sci. U.S.A.">
        <title>Three genomes in the algal genus Volvox reveal the fate of a haploid sex-determining region after a transition to homothallism.</title>
        <authorList>
            <person name="Yamamoto K."/>
            <person name="Hamaji T."/>
            <person name="Kawai-Toyooka H."/>
            <person name="Matsuzaki R."/>
            <person name="Takahashi F."/>
            <person name="Nishimura Y."/>
            <person name="Kawachi M."/>
            <person name="Noguchi H."/>
            <person name="Minakuchi Y."/>
            <person name="Umen J.G."/>
            <person name="Toyoda A."/>
            <person name="Nozaki H."/>
        </authorList>
    </citation>
    <scope>NUCLEOTIDE SEQUENCE</scope>
    <source>
        <strain evidence="2">NIES-3780</strain>
    </source>
</reference>
<organism evidence="2 3">
    <name type="scientific">Volvox africanus</name>
    <dbReference type="NCBI Taxonomy" id="51714"/>
    <lineage>
        <taxon>Eukaryota</taxon>
        <taxon>Viridiplantae</taxon>
        <taxon>Chlorophyta</taxon>
        <taxon>core chlorophytes</taxon>
        <taxon>Chlorophyceae</taxon>
        <taxon>CS clade</taxon>
        <taxon>Chlamydomonadales</taxon>
        <taxon>Volvocaceae</taxon>
        <taxon>Volvox</taxon>
    </lineage>
</organism>